<dbReference type="RefSeq" id="WP_271200873.1">
    <property type="nucleotide sequence ID" value="NZ_BSFL01000002.1"/>
</dbReference>
<sequence>MRFCVVQLNAQRPASWAVLLKSTGEVVEHEDRLLLGLTRPLAEEWMEKLEDGPPAACELKQRQWKKR</sequence>
<gene>
    <name evidence="1" type="ORF">GCM10008174_21550</name>
</gene>
<organism evidence="1 2">
    <name type="scientific">Methylopila turkensis</name>
    <dbReference type="NCBI Taxonomy" id="1437816"/>
    <lineage>
        <taxon>Bacteria</taxon>
        <taxon>Pseudomonadati</taxon>
        <taxon>Pseudomonadota</taxon>
        <taxon>Alphaproteobacteria</taxon>
        <taxon>Hyphomicrobiales</taxon>
        <taxon>Methylopilaceae</taxon>
        <taxon>Methylopila</taxon>
    </lineage>
</organism>
<reference evidence="1" key="2">
    <citation type="submission" date="2023-01" db="EMBL/GenBank/DDBJ databases">
        <authorList>
            <person name="Sun Q."/>
            <person name="Evtushenko L."/>
        </authorList>
    </citation>
    <scope>NUCLEOTIDE SEQUENCE</scope>
    <source>
        <strain evidence="1">VKM B-2748</strain>
    </source>
</reference>
<protein>
    <submittedName>
        <fullName evidence="1">Uncharacterized protein</fullName>
    </submittedName>
</protein>
<keyword evidence="2" id="KW-1185">Reference proteome</keyword>
<evidence type="ECO:0000313" key="2">
    <source>
        <dbReference type="Proteomes" id="UP001143309"/>
    </source>
</evidence>
<comment type="caution">
    <text evidence="1">The sequence shown here is derived from an EMBL/GenBank/DDBJ whole genome shotgun (WGS) entry which is preliminary data.</text>
</comment>
<proteinExistence type="predicted"/>
<accession>A0A9W6JQC3</accession>
<evidence type="ECO:0000313" key="1">
    <source>
        <dbReference type="EMBL" id="GLK80414.1"/>
    </source>
</evidence>
<reference evidence="1" key="1">
    <citation type="journal article" date="2014" name="Int. J. Syst. Evol. Microbiol.">
        <title>Complete genome sequence of Corynebacterium casei LMG S-19264T (=DSM 44701T), isolated from a smear-ripened cheese.</title>
        <authorList>
            <consortium name="US DOE Joint Genome Institute (JGI-PGF)"/>
            <person name="Walter F."/>
            <person name="Albersmeier A."/>
            <person name="Kalinowski J."/>
            <person name="Ruckert C."/>
        </authorList>
    </citation>
    <scope>NUCLEOTIDE SEQUENCE</scope>
    <source>
        <strain evidence="1">VKM B-2748</strain>
    </source>
</reference>
<name>A0A9W6JQC3_9HYPH</name>
<dbReference type="AlphaFoldDB" id="A0A9W6JQC3"/>
<dbReference type="Proteomes" id="UP001143309">
    <property type="component" value="Unassembled WGS sequence"/>
</dbReference>
<dbReference type="EMBL" id="BSFL01000002">
    <property type="protein sequence ID" value="GLK80414.1"/>
    <property type="molecule type" value="Genomic_DNA"/>
</dbReference>